<dbReference type="PROSITE" id="PS51186">
    <property type="entry name" value="GNAT"/>
    <property type="match status" value="1"/>
</dbReference>
<sequence>MSWTSTDSPEEFRAHAGPFLAVNPAANTTLLTILHNLAAGGDPNVPPRFGWWRQSAQAPVTAAWVQTPPQPLRLSEMAPERATELAQALPAEAWQGLAGVSGARAAAEAFAAAWAERFGVAVEVKERLRLYRLGELAPPQVSGRLRAADQGDYELLVGWWKAFLAETGTTQLGRLEQIVARRTAEGDLLLWEDQGRPVSMAAASPVLAGMSRIGAVYSPPEERGHGYASAVTAGVSTLAIARGAQEVLLFTDLANPVSNSIYQKIGYRPVQDNAVLDFVVRAAVSPSPI</sequence>
<dbReference type="GO" id="GO:0016747">
    <property type="term" value="F:acyltransferase activity, transferring groups other than amino-acyl groups"/>
    <property type="evidence" value="ECO:0007669"/>
    <property type="project" value="InterPro"/>
</dbReference>
<dbReference type="EMBL" id="JACHJV010000001">
    <property type="protein sequence ID" value="MBB4923849.1"/>
    <property type="molecule type" value="Genomic_DNA"/>
</dbReference>
<dbReference type="InterPro" id="IPR000182">
    <property type="entry name" value="GNAT_dom"/>
</dbReference>
<evidence type="ECO:0000313" key="2">
    <source>
        <dbReference type="EMBL" id="MBB4923849.1"/>
    </source>
</evidence>
<dbReference type="Proteomes" id="UP000540506">
    <property type="component" value="Unassembled WGS sequence"/>
</dbReference>
<evidence type="ECO:0000313" key="3">
    <source>
        <dbReference type="Proteomes" id="UP000540506"/>
    </source>
</evidence>
<evidence type="ECO:0000259" key="1">
    <source>
        <dbReference type="PROSITE" id="PS51186"/>
    </source>
</evidence>
<dbReference type="Pfam" id="PF08445">
    <property type="entry name" value="FR47"/>
    <property type="match status" value="1"/>
</dbReference>
<reference evidence="2 3" key="1">
    <citation type="submission" date="2020-08" db="EMBL/GenBank/DDBJ databases">
        <title>Sequencing the genomes of 1000 actinobacteria strains.</title>
        <authorList>
            <person name="Klenk H.-P."/>
        </authorList>
    </citation>
    <scope>NUCLEOTIDE SEQUENCE [LARGE SCALE GENOMIC DNA]</scope>
    <source>
        <strain evidence="2 3">DSM 41654</strain>
    </source>
</reference>
<gene>
    <name evidence="2" type="ORF">FHR34_002842</name>
</gene>
<feature type="domain" description="N-acetyltransferase" evidence="1">
    <location>
        <begin position="143"/>
        <end position="287"/>
    </location>
</feature>
<name>A0A7W7VVM6_KITKI</name>
<comment type="caution">
    <text evidence="2">The sequence shown here is derived from an EMBL/GenBank/DDBJ whole genome shotgun (WGS) entry which is preliminary data.</text>
</comment>
<dbReference type="RefSeq" id="WP_184935888.1">
    <property type="nucleotide sequence ID" value="NZ_JACHJV010000001.1"/>
</dbReference>
<keyword evidence="3" id="KW-1185">Reference proteome</keyword>
<dbReference type="AlphaFoldDB" id="A0A7W7VVM6"/>
<keyword evidence="2" id="KW-0808">Transferase</keyword>
<dbReference type="InterPro" id="IPR013653">
    <property type="entry name" value="GCN5-like_dom"/>
</dbReference>
<accession>A0A7W7VVM6</accession>
<dbReference type="SUPFAM" id="SSF55729">
    <property type="entry name" value="Acyl-CoA N-acyltransferases (Nat)"/>
    <property type="match status" value="1"/>
</dbReference>
<protein>
    <submittedName>
        <fullName evidence="2">Putative GNAT family acetyltransferase</fullName>
    </submittedName>
</protein>
<organism evidence="2 3">
    <name type="scientific">Kitasatospora kifunensis</name>
    <name type="common">Streptomyces kifunensis</name>
    <dbReference type="NCBI Taxonomy" id="58351"/>
    <lineage>
        <taxon>Bacteria</taxon>
        <taxon>Bacillati</taxon>
        <taxon>Actinomycetota</taxon>
        <taxon>Actinomycetes</taxon>
        <taxon>Kitasatosporales</taxon>
        <taxon>Streptomycetaceae</taxon>
        <taxon>Kitasatospora</taxon>
    </lineage>
</organism>
<proteinExistence type="predicted"/>
<dbReference type="Gene3D" id="3.40.630.30">
    <property type="match status" value="1"/>
</dbReference>
<dbReference type="InterPro" id="IPR016181">
    <property type="entry name" value="Acyl_CoA_acyltransferase"/>
</dbReference>